<dbReference type="GeneID" id="9043202"/>
<name>C5LCT9_PERM5</name>
<evidence type="ECO:0008006" key="3">
    <source>
        <dbReference type="Google" id="ProtNLM"/>
    </source>
</evidence>
<gene>
    <name evidence="1" type="ORF">Pmar_PMAR011819</name>
</gene>
<dbReference type="InParanoid" id="C5LCT9"/>
<proteinExistence type="predicted"/>
<dbReference type="Gene3D" id="3.30.470.20">
    <property type="entry name" value="ATP-grasp fold, B domain"/>
    <property type="match status" value="1"/>
</dbReference>
<evidence type="ECO:0000313" key="1">
    <source>
        <dbReference type="EMBL" id="EER05772.1"/>
    </source>
</evidence>
<keyword evidence="2" id="KW-1185">Reference proteome</keyword>
<evidence type="ECO:0000313" key="2">
    <source>
        <dbReference type="Proteomes" id="UP000007800"/>
    </source>
</evidence>
<dbReference type="OrthoDB" id="441519at2759"/>
<protein>
    <recommendedName>
        <fullName evidence="3">ATP-grasp domain-containing protein</fullName>
    </recommendedName>
</protein>
<reference evidence="1 2" key="1">
    <citation type="submission" date="2008-07" db="EMBL/GenBank/DDBJ databases">
        <authorList>
            <person name="El-Sayed N."/>
            <person name="Caler E."/>
            <person name="Inman J."/>
            <person name="Amedeo P."/>
            <person name="Hass B."/>
            <person name="Wortman J."/>
        </authorList>
    </citation>
    <scope>NUCLEOTIDE SEQUENCE [LARGE SCALE GENOMIC DNA]</scope>
    <source>
        <strain evidence="2">ATCC 50983 / TXsc</strain>
    </source>
</reference>
<dbReference type="AlphaFoldDB" id="C5LCT9"/>
<dbReference type="RefSeq" id="XP_002773956.1">
    <property type="nucleotide sequence ID" value="XM_002773910.1"/>
</dbReference>
<dbReference type="Proteomes" id="UP000007800">
    <property type="component" value="Unassembled WGS sequence"/>
</dbReference>
<sequence length="146" mass="15919">MALVGDGIRTITELCASKLTKQNAQSIADCLSAVEDPKWIPKEGETLPLQWKHNLGLGATAKLVEKGTSLWEKISRLATEATNAIGIDFCSVDIVELGNSDLRILEVNCGVMMDNFLNQDDGEHRAIAKKIYRDALLLALSRQPGV</sequence>
<organism evidence="2">
    <name type="scientific">Perkinsus marinus (strain ATCC 50983 / TXsc)</name>
    <dbReference type="NCBI Taxonomy" id="423536"/>
    <lineage>
        <taxon>Eukaryota</taxon>
        <taxon>Sar</taxon>
        <taxon>Alveolata</taxon>
        <taxon>Perkinsozoa</taxon>
        <taxon>Perkinsea</taxon>
        <taxon>Perkinsida</taxon>
        <taxon>Perkinsidae</taxon>
        <taxon>Perkinsus</taxon>
    </lineage>
</organism>
<accession>C5LCT9</accession>
<dbReference type="EMBL" id="GG680918">
    <property type="protein sequence ID" value="EER05772.1"/>
    <property type="molecule type" value="Genomic_DNA"/>
</dbReference>
<dbReference type="SUPFAM" id="SSF56059">
    <property type="entry name" value="Glutathione synthetase ATP-binding domain-like"/>
    <property type="match status" value="1"/>
</dbReference>